<dbReference type="InterPro" id="IPR000700">
    <property type="entry name" value="PAS-assoc_C"/>
</dbReference>
<name>A0A7W9SPI1_ARMRO</name>
<dbReference type="SMART" id="SM00091">
    <property type="entry name" value="PAS"/>
    <property type="match status" value="1"/>
</dbReference>
<dbReference type="SUPFAM" id="SSF55073">
    <property type="entry name" value="Nucleotide cyclase"/>
    <property type="match status" value="1"/>
</dbReference>
<dbReference type="AlphaFoldDB" id="A0A7W9SPI1"/>
<dbReference type="PANTHER" id="PTHR44757">
    <property type="entry name" value="DIGUANYLATE CYCLASE DGCP"/>
    <property type="match status" value="1"/>
</dbReference>
<dbReference type="PROSITE" id="PS50883">
    <property type="entry name" value="EAL"/>
    <property type="match status" value="1"/>
</dbReference>
<evidence type="ECO:0000313" key="6">
    <source>
        <dbReference type="EMBL" id="MBB6049634.1"/>
    </source>
</evidence>
<dbReference type="Pfam" id="PF00989">
    <property type="entry name" value="PAS"/>
    <property type="match status" value="1"/>
</dbReference>
<dbReference type="FunFam" id="3.30.70.270:FF:000001">
    <property type="entry name" value="Diguanylate cyclase domain protein"/>
    <property type="match status" value="1"/>
</dbReference>
<dbReference type="SUPFAM" id="SSF141868">
    <property type="entry name" value="EAL domain-like"/>
    <property type="match status" value="1"/>
</dbReference>
<protein>
    <submittedName>
        <fullName evidence="6">Diguanylate cyclase (GGDEF)-like protein/PAS domain S-box-containing protein</fullName>
    </submittedName>
</protein>
<dbReference type="InterPro" id="IPR000014">
    <property type="entry name" value="PAS"/>
</dbReference>
<dbReference type="InterPro" id="IPR013767">
    <property type="entry name" value="PAS_fold"/>
</dbReference>
<evidence type="ECO:0000259" key="4">
    <source>
        <dbReference type="PROSITE" id="PS50883"/>
    </source>
</evidence>
<dbReference type="EMBL" id="JACHGW010000001">
    <property type="protein sequence ID" value="MBB6049634.1"/>
    <property type="molecule type" value="Genomic_DNA"/>
</dbReference>
<dbReference type="InterPro" id="IPR001633">
    <property type="entry name" value="EAL_dom"/>
</dbReference>
<dbReference type="Gene3D" id="3.30.450.20">
    <property type="entry name" value="PAS domain"/>
    <property type="match status" value="1"/>
</dbReference>
<dbReference type="InterPro" id="IPR029787">
    <property type="entry name" value="Nucleotide_cyclase"/>
</dbReference>
<dbReference type="RefSeq" id="WP_184193231.1">
    <property type="nucleotide sequence ID" value="NZ_JACHGW010000001.1"/>
</dbReference>
<dbReference type="InterPro" id="IPR000160">
    <property type="entry name" value="GGDEF_dom"/>
</dbReference>
<evidence type="ECO:0000259" key="5">
    <source>
        <dbReference type="PROSITE" id="PS50887"/>
    </source>
</evidence>
<dbReference type="Pfam" id="PF00563">
    <property type="entry name" value="EAL"/>
    <property type="match status" value="1"/>
</dbReference>
<sequence>MGLYSWQAQQQHDLERATQILKSEERHRAQGLLQLMDNSLKNFSEKESLQTELVTYLKHPTATMGDSLLGTAFEKTDLDAVWAFDDQGQVIYQRVKYSQTATSPLTPTQLRARLSMTRLAHFFVETPEGVLELRGATIHPTDDVIRASPIGGFLLVGRLWNEATCQQFAKLTGAEVSLSPTEHPPLPGLDKGKANLEIPLRSDDEIVAHLHLKFPMPLLTMQQEALRATPLWLFGFSSALILVLTIALYHWVSAPLKLLTSCLRADTSSPIESFQPDTQEVYELAGMVREFFWQRQIIQQDRDLLERRVGERTVELHSAMSSMSEMQARLQAVLANLPVVVFALDEKANVTFFEGRGMQSIGIKSSKVVGRSVFRRFHFREESEHGRRLLDVLSGEERAWTMPIGPRYFDVQCSPLRDSEQNILGVIGVALDVTDRVRFEDRLLHQAQHDALTGLPNRRLFQDRLEQALARGRRDGRQVAVLFLDLDNFKLVNDTLGHEAGDILLKQITKRITGVLGPHRLLARLGGDEFTILVEHFSTPQVVEQLAERIRVEMEESFQLEGQEVFGRASIGVVYSTPNSSVGEMLRKADIAMYRSKEEGKGRHTTFDESMNQHIQERLALESDLRHALSNDELTLCYQPIVSLVDGRLVGVEALARWHHPRLGPIAPTRFVNIAEEAGLSISLDYWVLRTASKQMGIWNQQLATPLSVSVNISTRQFQRTDLDKAVQMILSESQLSAKHLTLEITEGVMMQDPHGAASILQRLKALGVQIAVDDFGTGYSSMAYLSNLPLDTLKIDRSFISHMIEHKENAAIVEAIIHLARALSLKVTSEGVETAEQAAALRDLNCQQAQGYLFARPLTVLQMEQLFQQQASHRRAA</sequence>
<dbReference type="SUPFAM" id="SSF55785">
    <property type="entry name" value="PYP-like sensor domain (PAS domain)"/>
    <property type="match status" value="1"/>
</dbReference>
<feature type="domain" description="EAL" evidence="4">
    <location>
        <begin position="618"/>
        <end position="872"/>
    </location>
</feature>
<reference evidence="6 7" key="1">
    <citation type="submission" date="2020-08" db="EMBL/GenBank/DDBJ databases">
        <title>Genomic Encyclopedia of Type Strains, Phase IV (KMG-IV): sequencing the most valuable type-strain genomes for metagenomic binning, comparative biology and taxonomic classification.</title>
        <authorList>
            <person name="Goeker M."/>
        </authorList>
    </citation>
    <scope>NUCLEOTIDE SEQUENCE [LARGE SCALE GENOMIC DNA]</scope>
    <source>
        <strain evidence="6 7">DSM 23562</strain>
    </source>
</reference>
<dbReference type="Proteomes" id="UP000520814">
    <property type="component" value="Unassembled WGS sequence"/>
</dbReference>
<dbReference type="NCBIfam" id="TIGR00254">
    <property type="entry name" value="GGDEF"/>
    <property type="match status" value="1"/>
</dbReference>
<dbReference type="CDD" id="cd01948">
    <property type="entry name" value="EAL"/>
    <property type="match status" value="1"/>
</dbReference>
<dbReference type="FunFam" id="3.20.20.450:FF:000001">
    <property type="entry name" value="Cyclic di-GMP phosphodiesterase yahA"/>
    <property type="match status" value="1"/>
</dbReference>
<feature type="domain" description="PAC" evidence="3">
    <location>
        <begin position="393"/>
        <end position="445"/>
    </location>
</feature>
<dbReference type="SMART" id="SM00267">
    <property type="entry name" value="GGDEF"/>
    <property type="match status" value="1"/>
</dbReference>
<dbReference type="PROSITE" id="PS50887">
    <property type="entry name" value="GGDEF"/>
    <property type="match status" value="1"/>
</dbReference>
<dbReference type="GO" id="GO:0006355">
    <property type="term" value="P:regulation of DNA-templated transcription"/>
    <property type="evidence" value="ECO:0007669"/>
    <property type="project" value="InterPro"/>
</dbReference>
<organism evidence="6 7">
    <name type="scientific">Armatimonas rosea</name>
    <dbReference type="NCBI Taxonomy" id="685828"/>
    <lineage>
        <taxon>Bacteria</taxon>
        <taxon>Bacillati</taxon>
        <taxon>Armatimonadota</taxon>
        <taxon>Armatimonadia</taxon>
        <taxon>Armatimonadales</taxon>
        <taxon>Armatimonadaceae</taxon>
        <taxon>Armatimonas</taxon>
    </lineage>
</organism>
<evidence type="ECO:0000259" key="2">
    <source>
        <dbReference type="PROSITE" id="PS50112"/>
    </source>
</evidence>
<evidence type="ECO:0000256" key="1">
    <source>
        <dbReference type="SAM" id="Phobius"/>
    </source>
</evidence>
<dbReference type="InterPro" id="IPR043128">
    <property type="entry name" value="Rev_trsase/Diguanyl_cyclase"/>
</dbReference>
<feature type="domain" description="PAS" evidence="2">
    <location>
        <begin position="326"/>
        <end position="396"/>
    </location>
</feature>
<dbReference type="CDD" id="cd00130">
    <property type="entry name" value="PAS"/>
    <property type="match status" value="1"/>
</dbReference>
<dbReference type="InterPro" id="IPR035965">
    <property type="entry name" value="PAS-like_dom_sf"/>
</dbReference>
<feature type="transmembrane region" description="Helical" evidence="1">
    <location>
        <begin position="231"/>
        <end position="252"/>
    </location>
</feature>
<keyword evidence="1" id="KW-1133">Transmembrane helix</keyword>
<proteinExistence type="predicted"/>
<dbReference type="NCBIfam" id="TIGR00229">
    <property type="entry name" value="sensory_box"/>
    <property type="match status" value="1"/>
</dbReference>
<dbReference type="Pfam" id="PF05228">
    <property type="entry name" value="CHASE4"/>
    <property type="match status" value="1"/>
</dbReference>
<dbReference type="Gene3D" id="3.20.20.450">
    <property type="entry name" value="EAL domain"/>
    <property type="match status" value="1"/>
</dbReference>
<gene>
    <name evidence="6" type="ORF">HNQ39_001396</name>
</gene>
<keyword evidence="7" id="KW-1185">Reference proteome</keyword>
<dbReference type="PROSITE" id="PS50113">
    <property type="entry name" value="PAC"/>
    <property type="match status" value="1"/>
</dbReference>
<dbReference type="PANTHER" id="PTHR44757:SF2">
    <property type="entry name" value="BIOFILM ARCHITECTURE MAINTENANCE PROTEIN MBAA"/>
    <property type="match status" value="1"/>
</dbReference>
<dbReference type="SMART" id="SM00052">
    <property type="entry name" value="EAL"/>
    <property type="match status" value="1"/>
</dbReference>
<dbReference type="Gene3D" id="3.30.70.270">
    <property type="match status" value="1"/>
</dbReference>
<dbReference type="PROSITE" id="PS50112">
    <property type="entry name" value="PAS"/>
    <property type="match status" value="1"/>
</dbReference>
<accession>A0A7W9SPI1</accession>
<evidence type="ECO:0000259" key="3">
    <source>
        <dbReference type="PROSITE" id="PS50113"/>
    </source>
</evidence>
<evidence type="ECO:0000313" key="7">
    <source>
        <dbReference type="Proteomes" id="UP000520814"/>
    </source>
</evidence>
<keyword evidence="1" id="KW-0812">Transmembrane</keyword>
<dbReference type="InterPro" id="IPR052155">
    <property type="entry name" value="Biofilm_reg_signaling"/>
</dbReference>
<dbReference type="CDD" id="cd01949">
    <property type="entry name" value="GGDEF"/>
    <property type="match status" value="1"/>
</dbReference>
<dbReference type="InterPro" id="IPR007892">
    <property type="entry name" value="CHASE4"/>
</dbReference>
<keyword evidence="1" id="KW-0472">Membrane</keyword>
<dbReference type="Pfam" id="PF00990">
    <property type="entry name" value="GGDEF"/>
    <property type="match status" value="1"/>
</dbReference>
<dbReference type="InterPro" id="IPR035919">
    <property type="entry name" value="EAL_sf"/>
</dbReference>
<feature type="domain" description="GGDEF" evidence="5">
    <location>
        <begin position="477"/>
        <end position="609"/>
    </location>
</feature>
<comment type="caution">
    <text evidence="6">The sequence shown here is derived from an EMBL/GenBank/DDBJ whole genome shotgun (WGS) entry which is preliminary data.</text>
</comment>